<protein>
    <submittedName>
        <fullName evidence="6">Family 2 glycosyl transferase</fullName>
    </submittedName>
</protein>
<dbReference type="Pfam" id="PF00535">
    <property type="entry name" value="Glycos_transf_2"/>
    <property type="match status" value="1"/>
</dbReference>
<dbReference type="CDD" id="cd04186">
    <property type="entry name" value="GT_2_like_c"/>
    <property type="match status" value="1"/>
</dbReference>
<evidence type="ECO:0000256" key="4">
    <source>
        <dbReference type="SAM" id="Phobius"/>
    </source>
</evidence>
<feature type="transmembrane region" description="Helical" evidence="4">
    <location>
        <begin position="252"/>
        <end position="273"/>
    </location>
</feature>
<evidence type="ECO:0000256" key="1">
    <source>
        <dbReference type="ARBA" id="ARBA00006739"/>
    </source>
</evidence>
<evidence type="ECO:0000256" key="3">
    <source>
        <dbReference type="ARBA" id="ARBA00022679"/>
    </source>
</evidence>
<dbReference type="PANTHER" id="PTHR43179:SF12">
    <property type="entry name" value="GALACTOFURANOSYLTRANSFERASE GLFT2"/>
    <property type="match status" value="1"/>
</dbReference>
<dbReference type="InterPro" id="IPR029044">
    <property type="entry name" value="Nucleotide-diphossugar_trans"/>
</dbReference>
<dbReference type="AlphaFoldDB" id="S4WB72"/>
<keyword evidence="4" id="KW-0812">Transmembrane</keyword>
<keyword evidence="4" id="KW-0472">Membrane</keyword>
<dbReference type="InterPro" id="IPR001173">
    <property type="entry name" value="Glyco_trans_2-like"/>
</dbReference>
<comment type="similarity">
    <text evidence="1">Belongs to the glycosyltransferase 2 family.</text>
</comment>
<keyword evidence="3 6" id="KW-0808">Transferase</keyword>
<dbReference type="EMBL" id="KF170420">
    <property type="protein sequence ID" value="AGO87933.1"/>
    <property type="molecule type" value="Genomic_DNA"/>
</dbReference>
<sequence>MAKSVNIFVLNWKGRDLTLDCLESLKKISYQNANVVVIDNGSNDDSVSSIKNKYPEIDLIELPENLGFAGGNNTGFKSVTSKTDYSIFLNNDTLVDPHFVEPLIAELEQNPSVKQSAPKIFYADNPDTIWFAGGIVSLWTGLIRHIGIRRKDSMAYSKTRKIDYATGCCVAMRTNDFESIGMFDESFPMYAEDVDLSLRFRELGGGIAFTPKSKVWHKVSASVGGQYSFEKWKRKIEGKIKLLAKHSKPYQIPFSLSFALIISVVELLFSIILRIGKKQK</sequence>
<dbReference type="SUPFAM" id="SSF53448">
    <property type="entry name" value="Nucleotide-diphospho-sugar transferases"/>
    <property type="match status" value="1"/>
</dbReference>
<dbReference type="Gene3D" id="3.90.550.10">
    <property type="entry name" value="Spore Coat Polysaccharide Biosynthesis Protein SpsA, Chain A"/>
    <property type="match status" value="1"/>
</dbReference>
<evidence type="ECO:0000313" key="6">
    <source>
        <dbReference type="EMBL" id="AGO87933.1"/>
    </source>
</evidence>
<dbReference type="GO" id="GO:0016757">
    <property type="term" value="F:glycosyltransferase activity"/>
    <property type="evidence" value="ECO:0007669"/>
    <property type="project" value="UniProtKB-KW"/>
</dbReference>
<name>S4WB72_9BACT</name>
<keyword evidence="4" id="KW-1133">Transmembrane helix</keyword>
<dbReference type="PANTHER" id="PTHR43179">
    <property type="entry name" value="RHAMNOSYLTRANSFERASE WBBL"/>
    <property type="match status" value="1"/>
</dbReference>
<proteinExistence type="inferred from homology"/>
<evidence type="ECO:0000259" key="5">
    <source>
        <dbReference type="Pfam" id="PF00535"/>
    </source>
</evidence>
<organism evidence="6">
    <name type="scientific">uncultured bacterium FPPZ_5C6</name>
    <dbReference type="NCBI Taxonomy" id="1343849"/>
    <lineage>
        <taxon>Bacteria</taxon>
        <taxon>environmental samples</taxon>
    </lineage>
</organism>
<evidence type="ECO:0000256" key="2">
    <source>
        <dbReference type="ARBA" id="ARBA00022676"/>
    </source>
</evidence>
<accession>S4WB72</accession>
<keyword evidence="2" id="KW-0328">Glycosyltransferase</keyword>
<reference evidence="6" key="1">
    <citation type="journal article" date="2014" name="ISME J.">
        <title>Genomic properties of Marine Group A bacteria indicate a role in the marine sulfur cycle.</title>
        <authorList>
            <person name="Wright J.J."/>
            <person name="Mewis K."/>
            <person name="Hanson N.W."/>
            <person name="Konwar K.M."/>
            <person name="Maas K.R."/>
            <person name="Hallam S.J."/>
        </authorList>
    </citation>
    <scope>NUCLEOTIDE SEQUENCE</scope>
</reference>
<feature type="domain" description="Glycosyltransferase 2-like" evidence="5">
    <location>
        <begin position="15"/>
        <end position="180"/>
    </location>
</feature>